<proteinExistence type="predicted"/>
<organism evidence="3 4">
    <name type="scientific">Paraburkholderia phytofirmans OLGA172</name>
    <dbReference type="NCBI Taxonomy" id="1417228"/>
    <lineage>
        <taxon>Bacteria</taxon>
        <taxon>Pseudomonadati</taxon>
        <taxon>Pseudomonadota</taxon>
        <taxon>Betaproteobacteria</taxon>
        <taxon>Burkholderiales</taxon>
        <taxon>Burkholderiaceae</taxon>
        <taxon>Paraburkholderia</taxon>
    </lineage>
</organism>
<keyword evidence="3" id="KW-0503">Monooxygenase</keyword>
<reference evidence="3 4" key="1">
    <citation type="journal article" date="2016" name="Gene">
        <title>PacBio SMRT assembly of a complex multi-replicon genome reveals chlorocatechol degradative operon in a region of genome plasticity.</title>
        <authorList>
            <person name="Ricker N."/>
            <person name="Shen S.Y."/>
            <person name="Goordial J."/>
            <person name="Jin S."/>
            <person name="Fulthorpe R.R."/>
        </authorList>
    </citation>
    <scope>NUCLEOTIDE SEQUENCE [LARGE SCALE GENOMIC DNA]</scope>
    <source>
        <strain evidence="3 4">OLGA172</strain>
    </source>
</reference>
<keyword evidence="4" id="KW-1185">Reference proteome</keyword>
<dbReference type="Proteomes" id="UP000076852">
    <property type="component" value="Chromosome 2"/>
</dbReference>
<name>A0A160FWA1_9BURK</name>
<dbReference type="PANTHER" id="PTHR40057">
    <property type="entry name" value="SLR1162 PROTEIN"/>
    <property type="match status" value="1"/>
</dbReference>
<feature type="transmembrane region" description="Helical" evidence="1">
    <location>
        <begin position="295"/>
        <end position="314"/>
    </location>
</feature>
<evidence type="ECO:0000259" key="2">
    <source>
        <dbReference type="Pfam" id="PF03992"/>
    </source>
</evidence>
<feature type="transmembrane region" description="Helical" evidence="1">
    <location>
        <begin position="253"/>
        <end position="275"/>
    </location>
</feature>
<keyword evidence="1" id="KW-0812">Transmembrane</keyword>
<keyword evidence="1" id="KW-0472">Membrane</keyword>
<dbReference type="EMBL" id="CP014579">
    <property type="protein sequence ID" value="ANB77685.1"/>
    <property type="molecule type" value="Genomic_DNA"/>
</dbReference>
<dbReference type="KEGG" id="buz:AYM40_34485"/>
<dbReference type="InterPro" id="IPR007138">
    <property type="entry name" value="ABM_dom"/>
</dbReference>
<dbReference type="InterPro" id="IPR038762">
    <property type="entry name" value="ABM_predict"/>
</dbReference>
<dbReference type="AlphaFoldDB" id="A0A160FWA1"/>
<dbReference type="GO" id="GO:0004497">
    <property type="term" value="F:monooxygenase activity"/>
    <property type="evidence" value="ECO:0007669"/>
    <property type="project" value="UniProtKB-KW"/>
</dbReference>
<dbReference type="Pfam" id="PF03992">
    <property type="entry name" value="ABM"/>
    <property type="match status" value="1"/>
</dbReference>
<feature type="transmembrane region" description="Helical" evidence="1">
    <location>
        <begin position="223"/>
        <end position="246"/>
    </location>
</feature>
<dbReference type="InterPro" id="IPR011008">
    <property type="entry name" value="Dimeric_a/b-barrel"/>
</dbReference>
<evidence type="ECO:0000313" key="4">
    <source>
        <dbReference type="Proteomes" id="UP000076852"/>
    </source>
</evidence>
<dbReference type="SUPFAM" id="SSF54909">
    <property type="entry name" value="Dimeric alpha+beta barrel"/>
    <property type="match status" value="2"/>
</dbReference>
<dbReference type="OrthoDB" id="1494254at2"/>
<dbReference type="PANTHER" id="PTHR40057:SF1">
    <property type="entry name" value="SLR1162 PROTEIN"/>
    <property type="match status" value="1"/>
</dbReference>
<evidence type="ECO:0000256" key="1">
    <source>
        <dbReference type="SAM" id="Phobius"/>
    </source>
</evidence>
<keyword evidence="3" id="KW-0560">Oxidoreductase</keyword>
<protein>
    <submittedName>
        <fullName evidence="3">Antibiotic biosynthesis monooxygenase</fullName>
    </submittedName>
</protein>
<dbReference type="Gene3D" id="3.30.70.100">
    <property type="match status" value="1"/>
</dbReference>
<dbReference type="STRING" id="1804984.AYM40_34485"/>
<accession>A0A160FWA1</accession>
<evidence type="ECO:0000313" key="3">
    <source>
        <dbReference type="EMBL" id="ANB77685.1"/>
    </source>
</evidence>
<gene>
    <name evidence="3" type="ORF">AYM40_34485</name>
</gene>
<feature type="domain" description="ABM" evidence="2">
    <location>
        <begin position="108"/>
        <end position="178"/>
    </location>
</feature>
<keyword evidence="1" id="KW-1133">Transmembrane helix</keyword>
<sequence>MTTEGGATIVTQTRPLAGHEEAFKRWQDAMGAVIATWEGFIEQEVILPRPPAQIDWVILQRFVSSDAAASWLRSAQRLSLVDSIQPILAGNDDIHLVRDGASGVLPAPVSVVISTRVKPGEEIAYRRWEQRIAAVQSRAAGFQGYRLEPPVPGVQDDWLAIVRFDSEANLQIWLNSPERLELLSDSDCFTEHLDTRIVRSGFDQWFSVGKRDAAPVPVWKQNMIVLSLLYPVVFLFGLLVQTPLLIKRIGMPFWLALFVGNVVSVVLLNWLVPWACKRLSWWLQPAVQKSMGNHVLGAGIVVGIYAVSLLVCSWL</sequence>